<name>A0AA39MG93_9AGAR</name>
<feature type="non-terminal residue" evidence="1">
    <location>
        <position position="131"/>
    </location>
</feature>
<sequence>SPLYKHFKDPVIEVIKGKVMYRFHCKINPSISCTRARFEDSTGNLSDHIKSCTPTAAADQGLIFDYANGHQYSAARFRFLLAMWIARRHRPYKIVNDPELVEIFKMLYSRVDIVSPSTISRDIQDMHAIVK</sequence>
<dbReference type="EMBL" id="JAUEPT010000095">
    <property type="protein sequence ID" value="KAK0432380.1"/>
    <property type="molecule type" value="Genomic_DNA"/>
</dbReference>
<proteinExistence type="predicted"/>
<evidence type="ECO:0000313" key="1">
    <source>
        <dbReference type="EMBL" id="KAK0432380.1"/>
    </source>
</evidence>
<accession>A0AA39MG93</accession>
<protein>
    <submittedName>
        <fullName evidence="1">Uncharacterized protein</fullName>
    </submittedName>
</protein>
<evidence type="ECO:0000313" key="2">
    <source>
        <dbReference type="Proteomes" id="UP001175226"/>
    </source>
</evidence>
<dbReference type="AlphaFoldDB" id="A0AA39MG93"/>
<comment type="caution">
    <text evidence="1">The sequence shown here is derived from an EMBL/GenBank/DDBJ whole genome shotgun (WGS) entry which is preliminary data.</text>
</comment>
<dbReference type="Proteomes" id="UP001175226">
    <property type="component" value="Unassembled WGS sequence"/>
</dbReference>
<organism evidence="1 2">
    <name type="scientific">Armillaria borealis</name>
    <dbReference type="NCBI Taxonomy" id="47425"/>
    <lineage>
        <taxon>Eukaryota</taxon>
        <taxon>Fungi</taxon>
        <taxon>Dikarya</taxon>
        <taxon>Basidiomycota</taxon>
        <taxon>Agaricomycotina</taxon>
        <taxon>Agaricomycetes</taxon>
        <taxon>Agaricomycetidae</taxon>
        <taxon>Agaricales</taxon>
        <taxon>Marasmiineae</taxon>
        <taxon>Physalacriaceae</taxon>
        <taxon>Armillaria</taxon>
    </lineage>
</organism>
<reference evidence="1" key="1">
    <citation type="submission" date="2023-06" db="EMBL/GenBank/DDBJ databases">
        <authorList>
            <consortium name="Lawrence Berkeley National Laboratory"/>
            <person name="Ahrendt S."/>
            <person name="Sahu N."/>
            <person name="Indic B."/>
            <person name="Wong-Bajracharya J."/>
            <person name="Merenyi Z."/>
            <person name="Ke H.-M."/>
            <person name="Monk M."/>
            <person name="Kocsube S."/>
            <person name="Drula E."/>
            <person name="Lipzen A."/>
            <person name="Balint B."/>
            <person name="Henrissat B."/>
            <person name="Andreopoulos B."/>
            <person name="Martin F.M."/>
            <person name="Harder C.B."/>
            <person name="Rigling D."/>
            <person name="Ford K.L."/>
            <person name="Foster G.D."/>
            <person name="Pangilinan J."/>
            <person name="Papanicolaou A."/>
            <person name="Barry K."/>
            <person name="LaButti K."/>
            <person name="Viragh M."/>
            <person name="Koriabine M."/>
            <person name="Yan M."/>
            <person name="Riley R."/>
            <person name="Champramary S."/>
            <person name="Plett K.L."/>
            <person name="Tsai I.J."/>
            <person name="Slot J."/>
            <person name="Sipos G."/>
            <person name="Plett J."/>
            <person name="Nagy L.G."/>
            <person name="Grigoriev I.V."/>
        </authorList>
    </citation>
    <scope>NUCLEOTIDE SEQUENCE</scope>
    <source>
        <strain evidence="1">FPL87.14</strain>
    </source>
</reference>
<gene>
    <name evidence="1" type="ORF">EV421DRAFT_1658205</name>
</gene>
<keyword evidence="2" id="KW-1185">Reference proteome</keyword>
<feature type="non-terminal residue" evidence="1">
    <location>
        <position position="1"/>
    </location>
</feature>